<sequence>MIIQPCLNGSWVLKCQRALNPLAGRGYSGINVCRYPETLVCLHCLPASRSGANTNLPNAANNPTLSRLASKDWITNNANSANSANMPQNEQTPRLALVLRLTWMTPFSNRVRDGKVCRFPEARIDACEHPNSYCLVICTSCLWGVLTTRSVVPLPLARVRLQRWLSGELEHPQKLESQYTNPPLSSKQKSKPHRVTSAEQEHVSLVGGEPWILSKLPVCMDGYTPSRLNPNWP</sequence>
<dbReference type="Proteomes" id="UP000054565">
    <property type="component" value="Unassembled WGS sequence"/>
</dbReference>
<accession>A0A0J6Y0N8</accession>
<gene>
    <name evidence="2" type="ORF">CIRG_00255</name>
</gene>
<proteinExistence type="predicted"/>
<dbReference type="EMBL" id="DS028093">
    <property type="protein sequence ID" value="KMP00113.1"/>
    <property type="molecule type" value="Genomic_DNA"/>
</dbReference>
<name>A0A0J6Y0N8_COCIT</name>
<protein>
    <submittedName>
        <fullName evidence="2">Uncharacterized protein</fullName>
    </submittedName>
</protein>
<reference evidence="3" key="1">
    <citation type="journal article" date="2010" name="Genome Res.">
        <title>Population genomic sequencing of Coccidioides fungi reveals recent hybridization and transposon control.</title>
        <authorList>
            <person name="Neafsey D.E."/>
            <person name="Barker B.M."/>
            <person name="Sharpton T.J."/>
            <person name="Stajich J.E."/>
            <person name="Park D.J."/>
            <person name="Whiston E."/>
            <person name="Hung C.-Y."/>
            <person name="McMahan C."/>
            <person name="White J."/>
            <person name="Sykes S."/>
            <person name="Heiman D."/>
            <person name="Young S."/>
            <person name="Zeng Q."/>
            <person name="Abouelleil A."/>
            <person name="Aftuck L."/>
            <person name="Bessette D."/>
            <person name="Brown A."/>
            <person name="FitzGerald M."/>
            <person name="Lui A."/>
            <person name="Macdonald J.P."/>
            <person name="Priest M."/>
            <person name="Orbach M.J."/>
            <person name="Galgiani J.N."/>
            <person name="Kirkland T.N."/>
            <person name="Cole G.T."/>
            <person name="Birren B.W."/>
            <person name="Henn M.R."/>
            <person name="Taylor J.W."/>
            <person name="Rounsley S.D."/>
        </authorList>
    </citation>
    <scope>NUCLEOTIDE SEQUENCE [LARGE SCALE GENOMIC DNA]</scope>
    <source>
        <strain evidence="3">RMSCC 2394</strain>
    </source>
</reference>
<feature type="region of interest" description="Disordered" evidence="1">
    <location>
        <begin position="174"/>
        <end position="199"/>
    </location>
</feature>
<organism evidence="2 3">
    <name type="scientific">Coccidioides immitis RMSCC 2394</name>
    <dbReference type="NCBI Taxonomy" id="404692"/>
    <lineage>
        <taxon>Eukaryota</taxon>
        <taxon>Fungi</taxon>
        <taxon>Dikarya</taxon>
        <taxon>Ascomycota</taxon>
        <taxon>Pezizomycotina</taxon>
        <taxon>Eurotiomycetes</taxon>
        <taxon>Eurotiomycetidae</taxon>
        <taxon>Onygenales</taxon>
        <taxon>Onygenaceae</taxon>
        <taxon>Coccidioides</taxon>
    </lineage>
</organism>
<evidence type="ECO:0000313" key="2">
    <source>
        <dbReference type="EMBL" id="KMP00113.1"/>
    </source>
</evidence>
<evidence type="ECO:0000313" key="3">
    <source>
        <dbReference type="Proteomes" id="UP000054565"/>
    </source>
</evidence>
<feature type="compositionally biased region" description="Polar residues" evidence="1">
    <location>
        <begin position="175"/>
        <end position="187"/>
    </location>
</feature>
<evidence type="ECO:0000256" key="1">
    <source>
        <dbReference type="SAM" id="MobiDB-lite"/>
    </source>
</evidence>
<dbReference type="AlphaFoldDB" id="A0A0J6Y0N8"/>